<dbReference type="Pfam" id="PF03846">
    <property type="entry name" value="SulA"/>
    <property type="match status" value="1"/>
</dbReference>
<dbReference type="PANTHER" id="PTHR35369">
    <property type="entry name" value="BLR3025 PROTEIN-RELATED"/>
    <property type="match status" value="1"/>
</dbReference>
<evidence type="ECO:0000313" key="3">
    <source>
        <dbReference type="Proteomes" id="UP000294599"/>
    </source>
</evidence>
<dbReference type="AlphaFoldDB" id="A0A4R3LBT5"/>
<accession>A0A4R3LBT5</accession>
<dbReference type="InterPro" id="IPR017166">
    <property type="entry name" value="UCP037290"/>
</dbReference>
<dbReference type="InterPro" id="IPR004596">
    <property type="entry name" value="Cell_div_suppressor_SulA"/>
</dbReference>
<dbReference type="GO" id="GO:0051782">
    <property type="term" value="P:negative regulation of cell division"/>
    <property type="evidence" value="ECO:0007669"/>
    <property type="project" value="InterPro"/>
</dbReference>
<dbReference type="PANTHER" id="PTHR35369:SF3">
    <property type="entry name" value="TRANSLESION DNA SYNTHESIS-ASSOCIATED PROTEIN IMUA"/>
    <property type="match status" value="1"/>
</dbReference>
<dbReference type="SUPFAM" id="SSF52540">
    <property type="entry name" value="P-loop containing nucleoside triphosphate hydrolases"/>
    <property type="match status" value="1"/>
</dbReference>
<comment type="caution">
    <text evidence="2">The sequence shown here is derived from an EMBL/GenBank/DDBJ whole genome shotgun (WGS) entry which is preliminary data.</text>
</comment>
<proteinExistence type="predicted"/>
<dbReference type="PIRSF" id="PIRSF037290">
    <property type="entry name" value="UCP037290"/>
    <property type="match status" value="1"/>
</dbReference>
<reference evidence="2 3" key="1">
    <citation type="submission" date="2019-03" db="EMBL/GenBank/DDBJ databases">
        <title>Genomic Encyclopedia of Type Strains, Phase IV (KMG-IV): sequencing the most valuable type-strain genomes for metagenomic binning, comparative biology and taxonomic classification.</title>
        <authorList>
            <person name="Goeker M."/>
        </authorList>
    </citation>
    <scope>NUCLEOTIDE SEQUENCE [LARGE SCALE GENOMIC DNA]</scope>
    <source>
        <strain evidence="2 3">DSM 21944</strain>
    </source>
</reference>
<evidence type="ECO:0000256" key="1">
    <source>
        <dbReference type="ARBA" id="ARBA00022763"/>
    </source>
</evidence>
<protein>
    <submittedName>
        <fullName evidence="2">Cell division inhibitor SulA</fullName>
    </submittedName>
</protein>
<organism evidence="2 3">
    <name type="scientific">Pseudofulvimonas gallinarii</name>
    <dbReference type="NCBI Taxonomy" id="634155"/>
    <lineage>
        <taxon>Bacteria</taxon>
        <taxon>Pseudomonadati</taxon>
        <taxon>Pseudomonadota</taxon>
        <taxon>Gammaproteobacteria</taxon>
        <taxon>Lysobacterales</taxon>
        <taxon>Rhodanobacteraceae</taxon>
        <taxon>Pseudofulvimonas</taxon>
    </lineage>
</organism>
<dbReference type="GO" id="GO:0009432">
    <property type="term" value="P:SOS response"/>
    <property type="evidence" value="ECO:0007669"/>
    <property type="project" value="InterPro"/>
</dbReference>
<evidence type="ECO:0000313" key="2">
    <source>
        <dbReference type="EMBL" id="TCS97363.1"/>
    </source>
</evidence>
<dbReference type="EMBL" id="SMAF01000013">
    <property type="protein sequence ID" value="TCS97363.1"/>
    <property type="molecule type" value="Genomic_DNA"/>
</dbReference>
<name>A0A4R3LBT5_9GAMM</name>
<keyword evidence="1" id="KW-0227">DNA damage</keyword>
<dbReference type="InterPro" id="IPR047610">
    <property type="entry name" value="ImuA_translesion"/>
</dbReference>
<dbReference type="GO" id="GO:0006281">
    <property type="term" value="P:DNA repair"/>
    <property type="evidence" value="ECO:0007669"/>
    <property type="project" value="TreeGrafter"/>
</dbReference>
<sequence length="216" mass="23202">MSASSVAAEHAAMADSSVLALPVRGDVWRGRRRTAPVPALPTGHAGLDALLPARGWPVGMLCEILHEGDGVGELRVVMPALAQLARQARPVIWIAPPYQPYAPALDAQGLPPAGQRVIQPDSDRQALWAAEQCLRAGSCAAVLLWPANLSITASRRLQLAAETGRGHGFVFRHRRHLVDASPAPIRLSVRRDHDSIRIHLDKCRGLLAPPAEEIAL</sequence>
<gene>
    <name evidence="2" type="ORF">EDC25_11336</name>
</gene>
<dbReference type="Gene3D" id="3.40.50.300">
    <property type="entry name" value="P-loop containing nucleotide triphosphate hydrolases"/>
    <property type="match status" value="1"/>
</dbReference>
<keyword evidence="3" id="KW-1185">Reference proteome</keyword>
<dbReference type="NCBIfam" id="NF033429">
    <property type="entry name" value="ImuA_translesion"/>
    <property type="match status" value="1"/>
</dbReference>
<dbReference type="InterPro" id="IPR050356">
    <property type="entry name" value="SulA_CellDiv_inhibitor"/>
</dbReference>
<dbReference type="InterPro" id="IPR027417">
    <property type="entry name" value="P-loop_NTPase"/>
</dbReference>
<dbReference type="Proteomes" id="UP000294599">
    <property type="component" value="Unassembled WGS sequence"/>
</dbReference>